<gene>
    <name evidence="2" type="ORF">A6R68_15197</name>
</gene>
<evidence type="ECO:0000313" key="2">
    <source>
        <dbReference type="EMBL" id="OBS74264.1"/>
    </source>
</evidence>
<dbReference type="InterPro" id="IPR052247">
    <property type="entry name" value="Meiotic_Crossover_Helicase"/>
</dbReference>
<protein>
    <recommendedName>
        <fullName evidence="1">DEAD/DEAH-box helicase domain-containing protein</fullName>
    </recommendedName>
</protein>
<dbReference type="PANTHER" id="PTHR47835:SF3">
    <property type="entry name" value="HELICASE FOR MEIOSIS 1"/>
    <property type="match status" value="1"/>
</dbReference>
<dbReference type="EMBL" id="LZPO01044453">
    <property type="protein sequence ID" value="OBS74264.1"/>
    <property type="molecule type" value="Genomic_DNA"/>
</dbReference>
<dbReference type="STRING" id="56216.A0A1A6H7I5"/>
<dbReference type="Proteomes" id="UP000092124">
    <property type="component" value="Unassembled WGS sequence"/>
</dbReference>
<dbReference type="SUPFAM" id="SSF52540">
    <property type="entry name" value="P-loop containing nucleoside triphosphate hydrolases"/>
    <property type="match status" value="2"/>
</dbReference>
<dbReference type="PANTHER" id="PTHR47835">
    <property type="entry name" value="HFM1, ATP DEPENDENT DNA HELICASE HOMOLOG"/>
    <property type="match status" value="1"/>
</dbReference>
<dbReference type="InterPro" id="IPR027417">
    <property type="entry name" value="P-loop_NTPase"/>
</dbReference>
<comment type="caution">
    <text evidence="2">The sequence shown here is derived from an EMBL/GenBank/DDBJ whole genome shotgun (WGS) entry which is preliminary data.</text>
</comment>
<accession>A0A1A6H7I5</accession>
<dbReference type="AlphaFoldDB" id="A0A1A6H7I5"/>
<sequence length="234" mass="26196">MPKMLTSNMKIINEDKNCISPTQKFHFPCNVHKKDYLKLGGTSNNDSSRIAGTLVYGSSQKYKDHMGTENPPTKSGPGDLKLPNAVEDRGEGTSAFKKGLFRTCDNIHECDYANENINLDSHISPLKPAQTKISKEKSWNCSNSKQKLQYSTNKLKANDVFSASEIGENIFKVPSFSVASQPHNIQAAKFRSIFKEFPYFNYIQSKAFDDLLYTDRNFVICAPTGSGKTVVFEL</sequence>
<feature type="non-terminal residue" evidence="2">
    <location>
        <position position="234"/>
    </location>
</feature>
<dbReference type="Pfam" id="PF00270">
    <property type="entry name" value="DEAD"/>
    <property type="match status" value="1"/>
</dbReference>
<keyword evidence="3" id="KW-1185">Reference proteome</keyword>
<dbReference type="GO" id="GO:0043138">
    <property type="term" value="F:3'-5' DNA helicase activity"/>
    <property type="evidence" value="ECO:0007669"/>
    <property type="project" value="UniProtKB-EC"/>
</dbReference>
<dbReference type="Gene3D" id="3.40.50.300">
    <property type="entry name" value="P-loop containing nucleotide triphosphate hydrolases"/>
    <property type="match status" value="1"/>
</dbReference>
<dbReference type="GO" id="GO:0016787">
    <property type="term" value="F:hydrolase activity"/>
    <property type="evidence" value="ECO:0007669"/>
    <property type="project" value="UniProtKB-KW"/>
</dbReference>
<reference evidence="2 3" key="1">
    <citation type="submission" date="2016-06" db="EMBL/GenBank/DDBJ databases">
        <title>The Draft Genome Sequence and Annotation of the Desert Woodrat Neotoma lepida.</title>
        <authorList>
            <person name="Campbell M."/>
            <person name="Oakeson K.F."/>
            <person name="Yandell M."/>
            <person name="Halpert J.R."/>
            <person name="Dearing D."/>
        </authorList>
    </citation>
    <scope>NUCLEOTIDE SEQUENCE [LARGE SCALE GENOMIC DNA]</scope>
    <source>
        <strain evidence="2">417</strain>
        <tissue evidence="2">Liver</tissue>
    </source>
</reference>
<feature type="domain" description="DEAD/DEAH-box helicase" evidence="1">
    <location>
        <begin position="202"/>
        <end position="234"/>
    </location>
</feature>
<dbReference type="GO" id="GO:0005524">
    <property type="term" value="F:ATP binding"/>
    <property type="evidence" value="ECO:0007669"/>
    <property type="project" value="InterPro"/>
</dbReference>
<evidence type="ECO:0000259" key="1">
    <source>
        <dbReference type="Pfam" id="PF00270"/>
    </source>
</evidence>
<dbReference type="GO" id="GO:0003676">
    <property type="term" value="F:nucleic acid binding"/>
    <property type="evidence" value="ECO:0007669"/>
    <property type="project" value="InterPro"/>
</dbReference>
<name>A0A1A6H7I5_NEOLE</name>
<organism evidence="2 3">
    <name type="scientific">Neotoma lepida</name>
    <name type="common">Desert woodrat</name>
    <dbReference type="NCBI Taxonomy" id="56216"/>
    <lineage>
        <taxon>Eukaryota</taxon>
        <taxon>Metazoa</taxon>
        <taxon>Chordata</taxon>
        <taxon>Craniata</taxon>
        <taxon>Vertebrata</taxon>
        <taxon>Euteleostomi</taxon>
        <taxon>Mammalia</taxon>
        <taxon>Eutheria</taxon>
        <taxon>Euarchontoglires</taxon>
        <taxon>Glires</taxon>
        <taxon>Rodentia</taxon>
        <taxon>Myomorpha</taxon>
        <taxon>Muroidea</taxon>
        <taxon>Cricetidae</taxon>
        <taxon>Neotominae</taxon>
        <taxon>Neotoma</taxon>
    </lineage>
</organism>
<dbReference type="OrthoDB" id="5575at2759"/>
<proteinExistence type="predicted"/>
<dbReference type="InterPro" id="IPR011545">
    <property type="entry name" value="DEAD/DEAH_box_helicase_dom"/>
</dbReference>
<evidence type="ECO:0000313" key="3">
    <source>
        <dbReference type="Proteomes" id="UP000092124"/>
    </source>
</evidence>